<reference evidence="4 5" key="1">
    <citation type="submission" date="2021-02" db="EMBL/GenBank/DDBJ databases">
        <title>Porcisia hertigi Genome sequencing and assembly.</title>
        <authorList>
            <person name="Almutairi H."/>
            <person name="Gatherer D."/>
        </authorList>
    </citation>
    <scope>NUCLEOTIDE SEQUENCE [LARGE SCALE GENOMIC DNA]</scope>
    <source>
        <strain evidence="4 5">C119</strain>
    </source>
</reference>
<gene>
    <name evidence="4" type="ORF">JKF63_07126</name>
</gene>
<dbReference type="RefSeq" id="XP_067759505.1">
    <property type="nucleotide sequence ID" value="XM_067903067.1"/>
</dbReference>
<feature type="region of interest" description="Disordered" evidence="3">
    <location>
        <begin position="649"/>
        <end position="675"/>
    </location>
</feature>
<keyword evidence="5" id="KW-1185">Reference proteome</keyword>
<evidence type="ECO:0000256" key="2">
    <source>
        <dbReference type="ARBA" id="ARBA00023242"/>
    </source>
</evidence>
<dbReference type="EMBL" id="JAFJZO010000006">
    <property type="protein sequence ID" value="KAG5511184.1"/>
    <property type="molecule type" value="Genomic_DNA"/>
</dbReference>
<evidence type="ECO:0008006" key="6">
    <source>
        <dbReference type="Google" id="ProtNLM"/>
    </source>
</evidence>
<sequence>MEQRCADLFDTAGAGGITAGVADGAPNTTPATSQVSQTVDLSARVCKEHQVSSGEGGSSSRHKVRQVFAISPACVSSFDIQPTTPQQLNMPIGIAMEPEESTAVNTSSLSAALTENEAGLRTSPVAGTALMESNPPTAAALHDDDTPVASWISSTEGRLDTGTAAGGDSRQLQQQSKQSCIQQVDNTASRLHAESSTAAAAVADSQAWLIDFSPAKPRPTRKMSKKERDTIEKLHLRSRTAGAGASTTMMGGLAVGGGTGGAGGLGADSEGNAVVTLGASTSVATGSSHLQVVHLDTLAVDRDALIPRNLATTRADLEKRLVLRLPRLLCVNKQYPRSCGIASLTSVYNYLYSWLGESAVGADRAPHSQEEIMSILGFEPPFGEIMWGSFTGNATLIRWFHALNRHFGLRGRAYILYKAHGSSTTSHLYANDTEALAAVKAALRDPHCALIYHCYNHYMVPLGYQDIPLAQTDFLKPTVAESNCETTIFIGEVSRGRHEAMYARKWSQIVKDIECKSPFFYNIRKPEAGVQRRVPNRKLGKEAADKGCDTAGPDATTVTHNAAAAAAATPVEETTLHPAGQQDGKQCGNDSTPATLLVPPSPSAPLCSAVTEVRDVIASIGVDVPEDGASSGTCGTVEVQVFGAAIKPTQPSKTPVLSSQLHTPHPSAPTSSRGVSTIVVPEPEFFELPEDSGSDSFLTTVRHPQALVEREVAVTHLAPSRVANVDAYPRATLAPRLDTESPGAPLAESAMSSAKRLGLASVQSLPLQSSLLPPPPPPSDASRAVADNAAEVRHPQPLLPSSAKPKKEGGNLHCIICFRNDEVEPCMERYEDVPDWLPRAAAASPLSSGSSSSKCSSSSGASDVCDHLSKGIVM</sequence>
<feature type="compositionally biased region" description="Low complexity" evidence="3">
    <location>
        <begin position="842"/>
        <end position="862"/>
    </location>
</feature>
<comment type="caution">
    <text evidence="4">The sequence shown here is derived from an EMBL/GenBank/DDBJ whole genome shotgun (WGS) entry which is preliminary data.</text>
</comment>
<evidence type="ECO:0000313" key="5">
    <source>
        <dbReference type="Proteomes" id="UP000674318"/>
    </source>
</evidence>
<dbReference type="AlphaFoldDB" id="A0A837AY98"/>
<dbReference type="PANTHER" id="PTHR16171">
    <property type="entry name" value="DNA REPAIR PROTEIN COMPLEMENTING XP-G CELLS-RELATED"/>
    <property type="match status" value="1"/>
</dbReference>
<feature type="region of interest" description="Disordered" evidence="3">
    <location>
        <begin position="842"/>
        <end position="863"/>
    </location>
</feature>
<feature type="region of interest" description="Disordered" evidence="3">
    <location>
        <begin position="158"/>
        <end position="177"/>
    </location>
</feature>
<evidence type="ECO:0000256" key="3">
    <source>
        <dbReference type="SAM" id="MobiDB-lite"/>
    </source>
</evidence>
<proteinExistence type="predicted"/>
<protein>
    <recommendedName>
        <fullName evidence="6">Basic immunoglobulin-like variable motif-containing protein</fullName>
    </recommendedName>
</protein>
<dbReference type="PANTHER" id="PTHR16171:SF12">
    <property type="entry name" value="BASIC IMMUNOGLOBULIN-LIKE VARIABLE MOTIF-CONTAINING PROTEIN"/>
    <property type="match status" value="1"/>
</dbReference>
<evidence type="ECO:0000313" key="4">
    <source>
        <dbReference type="EMBL" id="KAG5511184.1"/>
    </source>
</evidence>
<dbReference type="OrthoDB" id="31113at2759"/>
<comment type="subcellular location">
    <subcellularLocation>
        <location evidence="1">Nucleus</location>
    </subcellularLocation>
</comment>
<dbReference type="Proteomes" id="UP000674318">
    <property type="component" value="Chromosome 6"/>
</dbReference>
<accession>A0A837AY98</accession>
<dbReference type="GeneID" id="94293144"/>
<evidence type="ECO:0000256" key="1">
    <source>
        <dbReference type="ARBA" id="ARBA00004123"/>
    </source>
</evidence>
<dbReference type="KEGG" id="phet:94293144"/>
<feature type="region of interest" description="Disordered" evidence="3">
    <location>
        <begin position="569"/>
        <end position="595"/>
    </location>
</feature>
<dbReference type="GO" id="GO:0005634">
    <property type="term" value="C:nucleus"/>
    <property type="evidence" value="ECO:0007669"/>
    <property type="project" value="UniProtKB-SubCell"/>
</dbReference>
<organism evidence="4 5">
    <name type="scientific">Porcisia hertigi</name>
    <dbReference type="NCBI Taxonomy" id="2761500"/>
    <lineage>
        <taxon>Eukaryota</taxon>
        <taxon>Discoba</taxon>
        <taxon>Euglenozoa</taxon>
        <taxon>Kinetoplastea</taxon>
        <taxon>Metakinetoplastina</taxon>
        <taxon>Trypanosomatida</taxon>
        <taxon>Trypanosomatidae</taxon>
        <taxon>Leishmaniinae</taxon>
        <taxon>Porcisia</taxon>
    </lineage>
</organism>
<keyword evidence="2" id="KW-0539">Nucleus</keyword>
<name>A0A837AY98_9TRYP</name>